<organism evidence="15 16">
    <name type="scientific">Actinoalloteichus hoggarensis</name>
    <dbReference type="NCBI Taxonomy" id="1470176"/>
    <lineage>
        <taxon>Bacteria</taxon>
        <taxon>Bacillati</taxon>
        <taxon>Actinomycetota</taxon>
        <taxon>Actinomycetes</taxon>
        <taxon>Pseudonocardiales</taxon>
        <taxon>Pseudonocardiaceae</taxon>
        <taxon>Actinoalloteichus</taxon>
    </lineage>
</organism>
<evidence type="ECO:0000256" key="11">
    <source>
        <dbReference type="ARBA" id="ARBA00049375"/>
    </source>
</evidence>
<evidence type="ECO:0000256" key="7">
    <source>
        <dbReference type="ARBA" id="ARBA00022697"/>
    </source>
</evidence>
<evidence type="ECO:0000256" key="4">
    <source>
        <dbReference type="ARBA" id="ARBA00017858"/>
    </source>
</evidence>
<evidence type="ECO:0000256" key="1">
    <source>
        <dbReference type="ARBA" id="ARBA00005015"/>
    </source>
</evidence>
<dbReference type="PIRSF" id="PIRSF000676">
    <property type="entry name" value="Homoser_kin"/>
    <property type="match status" value="1"/>
</dbReference>
<keyword evidence="5 13" id="KW-0028">Amino-acid biosynthesis</keyword>
<dbReference type="NCBIfam" id="TIGR00191">
    <property type="entry name" value="thrB"/>
    <property type="match status" value="1"/>
</dbReference>
<dbReference type="EC" id="2.7.1.39" evidence="3 13"/>
<keyword evidence="9 13" id="KW-0418">Kinase</keyword>
<evidence type="ECO:0000313" key="16">
    <source>
        <dbReference type="Proteomes" id="UP000204221"/>
    </source>
</evidence>
<protein>
    <recommendedName>
        <fullName evidence="4 13">Homoserine kinase</fullName>
        <shortName evidence="13">HK</shortName>
        <shortName evidence="13">HSK</shortName>
        <ecNumber evidence="3 13">2.7.1.39</ecNumber>
    </recommendedName>
</protein>
<dbReference type="KEGG" id="ahg:AHOG_06700"/>
<proteinExistence type="inferred from homology"/>
<evidence type="ECO:0000256" key="2">
    <source>
        <dbReference type="ARBA" id="ARBA00007370"/>
    </source>
</evidence>
<dbReference type="InterPro" id="IPR020568">
    <property type="entry name" value="Ribosomal_Su5_D2-typ_SF"/>
</dbReference>
<keyword evidence="10 13" id="KW-0067">ATP-binding</keyword>
<dbReference type="SUPFAM" id="SSF54211">
    <property type="entry name" value="Ribosomal protein S5 domain 2-like"/>
    <property type="match status" value="1"/>
</dbReference>
<comment type="catalytic activity">
    <reaction evidence="11 13">
        <text>L-homoserine + ATP = O-phospho-L-homoserine + ADP + H(+)</text>
        <dbReference type="Rhea" id="RHEA:13985"/>
        <dbReference type="ChEBI" id="CHEBI:15378"/>
        <dbReference type="ChEBI" id="CHEBI:30616"/>
        <dbReference type="ChEBI" id="CHEBI:57476"/>
        <dbReference type="ChEBI" id="CHEBI:57590"/>
        <dbReference type="ChEBI" id="CHEBI:456216"/>
        <dbReference type="EC" id="2.7.1.39"/>
    </reaction>
</comment>
<dbReference type="PRINTS" id="PR00958">
    <property type="entry name" value="HOMSERKINASE"/>
</dbReference>
<dbReference type="SUPFAM" id="SSF55060">
    <property type="entry name" value="GHMP Kinase, C-terminal domain"/>
    <property type="match status" value="1"/>
</dbReference>
<dbReference type="PANTHER" id="PTHR20861">
    <property type="entry name" value="HOMOSERINE/4-DIPHOSPHOCYTIDYL-2-C-METHYL-D-ERYTHRITOL KINASE"/>
    <property type="match status" value="1"/>
</dbReference>
<dbReference type="GO" id="GO:0005524">
    <property type="term" value="F:ATP binding"/>
    <property type="evidence" value="ECO:0007669"/>
    <property type="project" value="UniProtKB-UniRule"/>
</dbReference>
<evidence type="ECO:0000313" key="15">
    <source>
        <dbReference type="EMBL" id="ASO18988.1"/>
    </source>
</evidence>
<keyword evidence="7 13" id="KW-0791">Threonine biosynthesis</keyword>
<comment type="function">
    <text evidence="12 13">Catalyzes the ATP-dependent phosphorylation of L-homoserine to L-homoserine phosphate.</text>
</comment>
<evidence type="ECO:0000256" key="13">
    <source>
        <dbReference type="HAMAP-Rule" id="MF_00384"/>
    </source>
</evidence>
<sequence length="292" mass="29553">MTRLRVTVPASTANLGPGFDALGLALGWYDVVTVQTAAAGLTIEVEGAGAGEVPTDDGHLLFRALRAAMEEAGEPVPGLVIRCANTIPHSRGLGSSAAAVVAGVAAGCTLAGRPLDERALDLAARFEGHADNAAASLLGGLVVAWRDGTEGPFRAARLEPHEALRPVVLVPATESATAVTRGLLPERVPLSDAVFALGRAALAVTALTTRPDLLLPATDDRLHQPHRAAAWPATMALVTELRSAGVPAAVSGAGPSVLALTRAGTLPGSVDVSGFAAHPVAVDQAGVRVVCE</sequence>
<dbReference type="Gene3D" id="3.30.70.890">
    <property type="entry name" value="GHMP kinase, C-terminal domain"/>
    <property type="match status" value="1"/>
</dbReference>
<evidence type="ECO:0000256" key="5">
    <source>
        <dbReference type="ARBA" id="ARBA00022605"/>
    </source>
</evidence>
<dbReference type="UniPathway" id="UPA00050">
    <property type="reaction ID" value="UER00064"/>
</dbReference>
<dbReference type="AlphaFoldDB" id="A0A221VZR7"/>
<dbReference type="OrthoDB" id="9769912at2"/>
<dbReference type="InterPro" id="IPR006203">
    <property type="entry name" value="GHMP_knse_ATP-bd_CS"/>
</dbReference>
<dbReference type="GO" id="GO:0004413">
    <property type="term" value="F:homoserine kinase activity"/>
    <property type="evidence" value="ECO:0007669"/>
    <property type="project" value="UniProtKB-UniRule"/>
</dbReference>
<dbReference type="PROSITE" id="PS00627">
    <property type="entry name" value="GHMP_KINASES_ATP"/>
    <property type="match status" value="1"/>
</dbReference>
<comment type="pathway">
    <text evidence="1 13">Amino-acid biosynthesis; L-threonine biosynthesis; L-threonine from L-aspartate: step 4/5.</text>
</comment>
<dbReference type="InterPro" id="IPR000870">
    <property type="entry name" value="Homoserine_kinase"/>
</dbReference>
<evidence type="ECO:0000259" key="14">
    <source>
        <dbReference type="Pfam" id="PF00288"/>
    </source>
</evidence>
<comment type="similarity">
    <text evidence="2 13">Belongs to the GHMP kinase family. Homoserine kinase subfamily.</text>
</comment>
<evidence type="ECO:0000256" key="10">
    <source>
        <dbReference type="ARBA" id="ARBA00022840"/>
    </source>
</evidence>
<dbReference type="GO" id="GO:0009088">
    <property type="term" value="P:threonine biosynthetic process"/>
    <property type="evidence" value="ECO:0007669"/>
    <property type="project" value="UniProtKB-UniRule"/>
</dbReference>
<keyword evidence="8 13" id="KW-0547">Nucleotide-binding</keyword>
<dbReference type="RefSeq" id="WP_093940576.1">
    <property type="nucleotide sequence ID" value="NZ_CP022521.1"/>
</dbReference>
<dbReference type="PANTHER" id="PTHR20861:SF1">
    <property type="entry name" value="HOMOSERINE KINASE"/>
    <property type="match status" value="1"/>
</dbReference>
<dbReference type="HAMAP" id="MF_00384">
    <property type="entry name" value="Homoser_kinase"/>
    <property type="match status" value="1"/>
</dbReference>
<dbReference type="InterPro" id="IPR006204">
    <property type="entry name" value="GHMP_kinase_N_dom"/>
</dbReference>
<accession>A0A221VZR7</accession>
<evidence type="ECO:0000256" key="9">
    <source>
        <dbReference type="ARBA" id="ARBA00022777"/>
    </source>
</evidence>
<reference evidence="15 16" key="1">
    <citation type="submission" date="2017-07" db="EMBL/GenBank/DDBJ databases">
        <title>Complete genome sequence of Actinoalloteichus hoggarensis DSM 45943, type strain of Actinoalloteichus hoggarensis.</title>
        <authorList>
            <person name="Ruckert C."/>
            <person name="Nouioui I."/>
            <person name="Willmese J."/>
            <person name="van Wezel G."/>
            <person name="Klenk H.-P."/>
            <person name="Kalinowski J."/>
            <person name="Zotchev S.B."/>
        </authorList>
    </citation>
    <scope>NUCLEOTIDE SEQUENCE [LARGE SCALE GENOMIC DNA]</scope>
    <source>
        <strain evidence="15 16">DSM 45943</strain>
    </source>
</reference>
<evidence type="ECO:0000256" key="3">
    <source>
        <dbReference type="ARBA" id="ARBA00012078"/>
    </source>
</evidence>
<feature type="domain" description="GHMP kinase N-terminal" evidence="14">
    <location>
        <begin position="60"/>
        <end position="140"/>
    </location>
</feature>
<dbReference type="EMBL" id="CP022521">
    <property type="protein sequence ID" value="ASO18988.1"/>
    <property type="molecule type" value="Genomic_DNA"/>
</dbReference>
<comment type="subcellular location">
    <subcellularLocation>
        <location evidence="13">Cytoplasm</location>
    </subcellularLocation>
</comment>
<dbReference type="Gene3D" id="3.30.230.10">
    <property type="match status" value="1"/>
</dbReference>
<evidence type="ECO:0000256" key="8">
    <source>
        <dbReference type="ARBA" id="ARBA00022741"/>
    </source>
</evidence>
<dbReference type="Proteomes" id="UP000204221">
    <property type="component" value="Chromosome"/>
</dbReference>
<evidence type="ECO:0000256" key="12">
    <source>
        <dbReference type="ARBA" id="ARBA00049954"/>
    </source>
</evidence>
<evidence type="ECO:0000256" key="6">
    <source>
        <dbReference type="ARBA" id="ARBA00022679"/>
    </source>
</evidence>
<dbReference type="InterPro" id="IPR036554">
    <property type="entry name" value="GHMP_kinase_C_sf"/>
</dbReference>
<name>A0A221VZR7_9PSEU</name>
<keyword evidence="16" id="KW-1185">Reference proteome</keyword>
<keyword evidence="13" id="KW-0963">Cytoplasm</keyword>
<dbReference type="GO" id="GO:0005737">
    <property type="term" value="C:cytoplasm"/>
    <property type="evidence" value="ECO:0007669"/>
    <property type="project" value="UniProtKB-SubCell"/>
</dbReference>
<dbReference type="InterPro" id="IPR014721">
    <property type="entry name" value="Ribsml_uS5_D2-typ_fold_subgr"/>
</dbReference>
<keyword evidence="6 13" id="KW-0808">Transferase</keyword>
<dbReference type="Pfam" id="PF00288">
    <property type="entry name" value="GHMP_kinases_N"/>
    <property type="match status" value="1"/>
</dbReference>
<gene>
    <name evidence="13 15" type="primary">thrB</name>
    <name evidence="15" type="ORF">AHOG_06700</name>
</gene>
<feature type="binding site" evidence="13">
    <location>
        <begin position="88"/>
        <end position="98"/>
    </location>
    <ligand>
        <name>ATP</name>
        <dbReference type="ChEBI" id="CHEBI:30616"/>
    </ligand>
</feature>